<accession>A0AA39MWY2</accession>
<comment type="caution">
    <text evidence="2">The sequence shown here is derived from an EMBL/GenBank/DDBJ whole genome shotgun (WGS) entry which is preliminary data.</text>
</comment>
<evidence type="ECO:0000256" key="1">
    <source>
        <dbReference type="SAM" id="Coils"/>
    </source>
</evidence>
<dbReference type="AlphaFoldDB" id="A0AA39MWY2"/>
<gene>
    <name evidence="2" type="ORF">EV420DRAFT_1483282</name>
</gene>
<keyword evidence="1" id="KW-0175">Coiled coil</keyword>
<reference evidence="2" key="1">
    <citation type="submission" date="2023-06" db="EMBL/GenBank/DDBJ databases">
        <authorList>
            <consortium name="Lawrence Berkeley National Laboratory"/>
            <person name="Ahrendt S."/>
            <person name="Sahu N."/>
            <person name="Indic B."/>
            <person name="Wong-Bajracharya J."/>
            <person name="Merenyi Z."/>
            <person name="Ke H.-M."/>
            <person name="Monk M."/>
            <person name="Kocsube S."/>
            <person name="Drula E."/>
            <person name="Lipzen A."/>
            <person name="Balint B."/>
            <person name="Henrissat B."/>
            <person name="Andreopoulos B."/>
            <person name="Martin F.M."/>
            <person name="Harder C.B."/>
            <person name="Rigling D."/>
            <person name="Ford K.L."/>
            <person name="Foster G.D."/>
            <person name="Pangilinan J."/>
            <person name="Papanicolaou A."/>
            <person name="Barry K."/>
            <person name="LaButti K."/>
            <person name="Viragh M."/>
            <person name="Koriabine M."/>
            <person name="Yan M."/>
            <person name="Riley R."/>
            <person name="Champramary S."/>
            <person name="Plett K.L."/>
            <person name="Tsai I.J."/>
            <person name="Slot J."/>
            <person name="Sipos G."/>
            <person name="Plett J."/>
            <person name="Nagy L.G."/>
            <person name="Grigoriev I.V."/>
        </authorList>
    </citation>
    <scope>NUCLEOTIDE SEQUENCE</scope>
    <source>
        <strain evidence="2">CCBAS 213</strain>
    </source>
</reference>
<proteinExistence type="predicted"/>
<protein>
    <submittedName>
        <fullName evidence="2">Uncharacterized protein</fullName>
    </submittedName>
</protein>
<name>A0AA39MWY2_ARMTA</name>
<dbReference type="EMBL" id="JAUEPS010000039">
    <property type="protein sequence ID" value="KAK0449089.1"/>
    <property type="molecule type" value="Genomic_DNA"/>
</dbReference>
<dbReference type="GeneID" id="85353503"/>
<keyword evidence="3" id="KW-1185">Reference proteome</keyword>
<dbReference type="Proteomes" id="UP001175211">
    <property type="component" value="Unassembled WGS sequence"/>
</dbReference>
<sequence length="108" mass="12654">MDQDQTMLQGEDGHQSHEIFYPRRKMVNSDANDKYEFNDEEYSEEFLRRLDKAESNVIAKLKQLKAEADTCKKCLVDLQEAANHPLSCTNHSFSLQHEILIFSYRTIL</sequence>
<evidence type="ECO:0000313" key="3">
    <source>
        <dbReference type="Proteomes" id="UP001175211"/>
    </source>
</evidence>
<feature type="coiled-coil region" evidence="1">
    <location>
        <begin position="47"/>
        <end position="81"/>
    </location>
</feature>
<organism evidence="2 3">
    <name type="scientific">Armillaria tabescens</name>
    <name type="common">Ringless honey mushroom</name>
    <name type="synonym">Agaricus tabescens</name>
    <dbReference type="NCBI Taxonomy" id="1929756"/>
    <lineage>
        <taxon>Eukaryota</taxon>
        <taxon>Fungi</taxon>
        <taxon>Dikarya</taxon>
        <taxon>Basidiomycota</taxon>
        <taxon>Agaricomycotina</taxon>
        <taxon>Agaricomycetes</taxon>
        <taxon>Agaricomycetidae</taxon>
        <taxon>Agaricales</taxon>
        <taxon>Marasmiineae</taxon>
        <taxon>Physalacriaceae</taxon>
        <taxon>Desarmillaria</taxon>
    </lineage>
</organism>
<evidence type="ECO:0000313" key="2">
    <source>
        <dbReference type="EMBL" id="KAK0449089.1"/>
    </source>
</evidence>
<dbReference type="RefSeq" id="XP_060326804.1">
    <property type="nucleotide sequence ID" value="XM_060469955.1"/>
</dbReference>